<dbReference type="InterPro" id="IPR013154">
    <property type="entry name" value="ADH-like_N"/>
</dbReference>
<dbReference type="Proteomes" id="UP000241209">
    <property type="component" value="Unassembled WGS sequence"/>
</dbReference>
<feature type="domain" description="Alcohol dehydrogenase-like N-terminal" evidence="3">
    <location>
        <begin position="25"/>
        <end position="132"/>
    </location>
</feature>
<accession>A0A2T4PVF4</accession>
<dbReference type="SUPFAM" id="SSF51735">
    <property type="entry name" value="NAD(P)-binding Rossmann-fold domains"/>
    <property type="match status" value="1"/>
</dbReference>
<dbReference type="InterPro" id="IPR013149">
    <property type="entry name" value="ADH-like_C"/>
</dbReference>
<dbReference type="CDD" id="cd08261">
    <property type="entry name" value="Zn_ADH7"/>
    <property type="match status" value="1"/>
</dbReference>
<dbReference type="EMBL" id="PZFK01000005">
    <property type="protein sequence ID" value="PTI30413.1"/>
    <property type="molecule type" value="Genomic_DNA"/>
</dbReference>
<dbReference type="Gene3D" id="3.90.180.10">
    <property type="entry name" value="Medium-chain alcohol dehydrogenases, catalytic domain"/>
    <property type="match status" value="1"/>
</dbReference>
<dbReference type="STRING" id="1167632.GCA_000286335_01229"/>
<dbReference type="AlphaFoldDB" id="A0A2T4PVF4"/>
<dbReference type="GO" id="GO:0016491">
    <property type="term" value="F:oxidoreductase activity"/>
    <property type="evidence" value="ECO:0007669"/>
    <property type="project" value="UniProtKB-KW"/>
</dbReference>
<dbReference type="Pfam" id="PF00107">
    <property type="entry name" value="ADH_zinc_N"/>
    <property type="match status" value="1"/>
</dbReference>
<evidence type="ECO:0000313" key="4">
    <source>
        <dbReference type="EMBL" id="PTI30413.1"/>
    </source>
</evidence>
<proteinExistence type="predicted"/>
<dbReference type="RefSeq" id="WP_107556716.1">
    <property type="nucleotide sequence ID" value="NZ_PZFK01000005.1"/>
</dbReference>
<reference evidence="4 5" key="1">
    <citation type="journal article" date="2016" name="Front. Microbiol.">
        <title>Comprehensive Phylogenetic Analysis of Bovine Non-aureus Staphylococci Species Based on Whole-Genome Sequencing.</title>
        <authorList>
            <person name="Naushad S."/>
            <person name="Barkema H.W."/>
            <person name="Luby C."/>
            <person name="Condas L.A."/>
            <person name="Nobrega D.B."/>
            <person name="Carson D.A."/>
            <person name="De Buck J."/>
        </authorList>
    </citation>
    <scope>NUCLEOTIDE SEQUENCE [LARGE SCALE GENOMIC DNA]</scope>
    <source>
        <strain evidence="4 5">SNUC 2204</strain>
    </source>
</reference>
<evidence type="ECO:0000259" key="2">
    <source>
        <dbReference type="Pfam" id="PF00107"/>
    </source>
</evidence>
<comment type="caution">
    <text evidence="4">The sequence shown here is derived from an EMBL/GenBank/DDBJ whole genome shotgun (WGS) entry which is preliminary data.</text>
</comment>
<evidence type="ECO:0000256" key="1">
    <source>
        <dbReference type="ARBA" id="ARBA00023002"/>
    </source>
</evidence>
<name>A0A2T4PVF4_9STAP</name>
<evidence type="ECO:0000259" key="3">
    <source>
        <dbReference type="Pfam" id="PF08240"/>
    </source>
</evidence>
<dbReference type="PANTHER" id="PTHR43401">
    <property type="entry name" value="L-THREONINE 3-DEHYDROGENASE"/>
    <property type="match status" value="1"/>
</dbReference>
<keyword evidence="1" id="KW-0560">Oxidoreductase</keyword>
<dbReference type="SUPFAM" id="SSF50129">
    <property type="entry name" value="GroES-like"/>
    <property type="match status" value="1"/>
</dbReference>
<dbReference type="PANTHER" id="PTHR43401:SF2">
    <property type="entry name" value="L-THREONINE 3-DEHYDROGENASE"/>
    <property type="match status" value="1"/>
</dbReference>
<dbReference type="InterPro" id="IPR011032">
    <property type="entry name" value="GroES-like_sf"/>
</dbReference>
<gene>
    <name evidence="4" type="ORF">BU072_03115</name>
</gene>
<dbReference type="Gene3D" id="3.40.50.720">
    <property type="entry name" value="NAD(P)-binding Rossmann-like Domain"/>
    <property type="match status" value="1"/>
</dbReference>
<feature type="domain" description="Alcohol dehydrogenase-like C-terminal" evidence="2">
    <location>
        <begin position="171"/>
        <end position="297"/>
    </location>
</feature>
<dbReference type="Pfam" id="PF08240">
    <property type="entry name" value="ADH_N"/>
    <property type="match status" value="1"/>
</dbReference>
<organism evidence="4 5">
    <name type="scientific">Mammaliicoccus vitulinus</name>
    <dbReference type="NCBI Taxonomy" id="71237"/>
    <lineage>
        <taxon>Bacteria</taxon>
        <taxon>Bacillati</taxon>
        <taxon>Bacillota</taxon>
        <taxon>Bacilli</taxon>
        <taxon>Bacillales</taxon>
        <taxon>Staphylococcaceae</taxon>
        <taxon>Mammaliicoccus</taxon>
    </lineage>
</organism>
<protein>
    <submittedName>
        <fullName evidence="4">Alcohol dehydrogenase</fullName>
    </submittedName>
</protein>
<evidence type="ECO:0000313" key="5">
    <source>
        <dbReference type="Proteomes" id="UP000241209"/>
    </source>
</evidence>
<dbReference type="InterPro" id="IPR050129">
    <property type="entry name" value="Zn_alcohol_dh"/>
</dbReference>
<dbReference type="InterPro" id="IPR036291">
    <property type="entry name" value="NAD(P)-bd_dom_sf"/>
</dbReference>
<sequence>MKAARVIGQNELTVEKIKKPILDKEKNILVKTKKVGICGSDRHILHGTNPLATIPRIVGHEVVGVVDEIYGDTQLNIGDHVVVEPIRPCGECYACSQNRPNVCKNLVVFGVHEDGGMREYFSINEKQLHKVDNNLSFEKSVLIEPLTIGAQATSRGNLQDGDTLLIQGAGPIGLCILRYAKLKDVKIIISDLDQSRLDYAKEQGADITINVKEKDLISEVNKITNGEGVNVSIDAVCIPKTFELSILVASAAGRVVVLGFDEQPANIVQMPITKNELTIVGSRLQTYKFTEVIKNMENGKFDDFDLVTHQFELSEATKAFEYIDKHPEQVKKAIINFN</sequence>